<evidence type="ECO:0000256" key="9">
    <source>
        <dbReference type="ARBA" id="ARBA00048997"/>
    </source>
</evidence>
<dbReference type="GO" id="GO:0016757">
    <property type="term" value="F:glycosyltransferase activity"/>
    <property type="evidence" value="ECO:0007669"/>
    <property type="project" value="UniProtKB-KW"/>
</dbReference>
<dbReference type="EC" id="2.4.1.266" evidence="6"/>
<evidence type="ECO:0000256" key="1">
    <source>
        <dbReference type="ARBA" id="ARBA00001946"/>
    </source>
</evidence>
<dbReference type="AlphaFoldDB" id="A0A8A0RQX8"/>
<evidence type="ECO:0000256" key="3">
    <source>
        <dbReference type="ARBA" id="ARBA00022676"/>
    </source>
</evidence>
<dbReference type="InterPro" id="IPR029044">
    <property type="entry name" value="Nucleotide-diphossugar_trans"/>
</dbReference>
<sequence length="211" mass="23415">MSVVAIIPAYNEEKTIGGVLETLKKVDLINNIIVVSDGSTDKTVEVAKKFGVDVLELKENLGKGGALKAGIEKAKGKVVLFLDADLIGLKENHVRDLILPVLDDEADMTIGIFDRGRVATDLAQKIAPFLSGQRAVNRKVLNDISNLEITRYGVEIALTKYVESSNLRVRKVFLKDLTHIMKEEKMGLLKGFTERMRMYMDIIRCLIKSSP</sequence>
<evidence type="ECO:0000313" key="11">
    <source>
        <dbReference type="EMBL" id="QSQ09929.1"/>
    </source>
</evidence>
<dbReference type="KEGG" id="kme:H0A61_02310"/>
<evidence type="ECO:0000256" key="2">
    <source>
        <dbReference type="ARBA" id="ARBA00006739"/>
    </source>
</evidence>
<comment type="catalytic activity">
    <reaction evidence="9">
        <text>an NDP-alpha-D-glucose + (2R)-3-phosphoglycerate = (2R)-2-O-(alpha-D-glucopyranosyl)-3-phospho-glycerate + a ribonucleoside 5'-diphosphate + H(+)</text>
        <dbReference type="Rhea" id="RHEA:47244"/>
        <dbReference type="ChEBI" id="CHEBI:15378"/>
        <dbReference type="ChEBI" id="CHEBI:57930"/>
        <dbReference type="ChEBI" id="CHEBI:58272"/>
        <dbReference type="ChEBI" id="CHEBI:62600"/>
        <dbReference type="ChEBI" id="CHEBI:76533"/>
        <dbReference type="EC" id="2.4.1.266"/>
    </reaction>
    <physiologicalReaction direction="left-to-right" evidence="9">
        <dbReference type="Rhea" id="RHEA:47245"/>
    </physiologicalReaction>
</comment>
<evidence type="ECO:0000313" key="12">
    <source>
        <dbReference type="Proteomes" id="UP000662904"/>
    </source>
</evidence>
<accession>A0A8A0RQX8</accession>
<dbReference type="CDD" id="cd04179">
    <property type="entry name" value="DPM_DPG-synthase_like"/>
    <property type="match status" value="1"/>
</dbReference>
<protein>
    <recommendedName>
        <fullName evidence="7">Glucosyl-3-phosphoglycerate synthase</fullName>
        <ecNumber evidence="6">2.4.1.266</ecNumber>
    </recommendedName>
</protein>
<dbReference type="InterPro" id="IPR050256">
    <property type="entry name" value="Glycosyltransferase_2"/>
</dbReference>
<gene>
    <name evidence="11" type="primary">gpgS_1</name>
    <name evidence="11" type="ORF">H0A61_02310</name>
</gene>
<feature type="domain" description="Glycosyltransferase 2-like" evidence="10">
    <location>
        <begin position="5"/>
        <end position="126"/>
    </location>
</feature>
<keyword evidence="3 11" id="KW-0328">Glycosyltransferase</keyword>
<proteinExistence type="inferred from homology"/>
<dbReference type="EMBL" id="CP059066">
    <property type="protein sequence ID" value="QSQ09929.1"/>
    <property type="molecule type" value="Genomic_DNA"/>
</dbReference>
<organism evidence="11 12">
    <name type="scientific">Koleobacter methoxysyntrophicus</name>
    <dbReference type="NCBI Taxonomy" id="2751313"/>
    <lineage>
        <taxon>Bacteria</taxon>
        <taxon>Bacillati</taxon>
        <taxon>Bacillota</taxon>
        <taxon>Clostridia</taxon>
        <taxon>Koleobacterales</taxon>
        <taxon>Koleobacteraceae</taxon>
        <taxon>Koleobacter</taxon>
    </lineage>
</organism>
<evidence type="ECO:0000256" key="5">
    <source>
        <dbReference type="ARBA" id="ARBA00022842"/>
    </source>
</evidence>
<evidence type="ECO:0000256" key="4">
    <source>
        <dbReference type="ARBA" id="ARBA00022679"/>
    </source>
</evidence>
<evidence type="ECO:0000256" key="6">
    <source>
        <dbReference type="ARBA" id="ARBA00039022"/>
    </source>
</evidence>
<evidence type="ECO:0000256" key="8">
    <source>
        <dbReference type="ARBA" id="ARBA00048689"/>
    </source>
</evidence>
<comment type="similarity">
    <text evidence="2">Belongs to the glycosyltransferase 2 family.</text>
</comment>
<keyword evidence="12" id="KW-1185">Reference proteome</keyword>
<evidence type="ECO:0000256" key="7">
    <source>
        <dbReference type="ARBA" id="ARBA00040894"/>
    </source>
</evidence>
<name>A0A8A0RQX8_9FIRM</name>
<dbReference type="Gene3D" id="3.90.550.10">
    <property type="entry name" value="Spore Coat Polysaccharide Biosynthesis Protein SpsA, Chain A"/>
    <property type="match status" value="1"/>
</dbReference>
<dbReference type="InterPro" id="IPR001173">
    <property type="entry name" value="Glyco_trans_2-like"/>
</dbReference>
<dbReference type="RefSeq" id="WP_206707260.1">
    <property type="nucleotide sequence ID" value="NZ_CP059066.1"/>
</dbReference>
<dbReference type="SUPFAM" id="SSF53448">
    <property type="entry name" value="Nucleotide-diphospho-sugar transferases"/>
    <property type="match status" value="1"/>
</dbReference>
<keyword evidence="5" id="KW-0460">Magnesium</keyword>
<comment type="catalytic activity">
    <reaction evidence="8">
        <text>(2R)-3-phosphoglycerate + UDP-alpha-D-glucose = (2R)-2-O-(alpha-D-glucopyranosyl)-3-phospho-glycerate + UDP + H(+)</text>
        <dbReference type="Rhea" id="RHEA:31319"/>
        <dbReference type="ChEBI" id="CHEBI:15378"/>
        <dbReference type="ChEBI" id="CHEBI:58223"/>
        <dbReference type="ChEBI" id="CHEBI:58272"/>
        <dbReference type="ChEBI" id="CHEBI:58885"/>
        <dbReference type="ChEBI" id="CHEBI:62600"/>
        <dbReference type="EC" id="2.4.1.266"/>
    </reaction>
    <physiologicalReaction direction="left-to-right" evidence="8">
        <dbReference type="Rhea" id="RHEA:31320"/>
    </physiologicalReaction>
</comment>
<dbReference type="Pfam" id="PF00535">
    <property type="entry name" value="Glycos_transf_2"/>
    <property type="match status" value="1"/>
</dbReference>
<comment type="cofactor">
    <cofactor evidence="1">
        <name>Mg(2+)</name>
        <dbReference type="ChEBI" id="CHEBI:18420"/>
    </cofactor>
</comment>
<reference evidence="11" key="1">
    <citation type="submission" date="2020-07" db="EMBL/GenBank/DDBJ databases">
        <title>Koleobacter methoxysyntrophicus gen. nov., sp. nov., a novel anaerobic bacterium isolated from deep subsurface oil field and proposal of Koleobacterales ord. nov. in the phylum Firmicutes.</title>
        <authorList>
            <person name="Sakamoto S."/>
            <person name="Tamaki H."/>
        </authorList>
    </citation>
    <scope>NUCLEOTIDE SEQUENCE</scope>
    <source>
        <strain evidence="11">NRmbB1</strain>
    </source>
</reference>
<evidence type="ECO:0000259" key="10">
    <source>
        <dbReference type="Pfam" id="PF00535"/>
    </source>
</evidence>
<dbReference type="PANTHER" id="PTHR48090:SF10">
    <property type="entry name" value="GLUCOSYL-3-PHOSPHOGLYCERATE SYNTHASE"/>
    <property type="match status" value="1"/>
</dbReference>
<dbReference type="Proteomes" id="UP000662904">
    <property type="component" value="Chromosome"/>
</dbReference>
<dbReference type="PANTHER" id="PTHR48090">
    <property type="entry name" value="UNDECAPRENYL-PHOSPHATE 4-DEOXY-4-FORMAMIDO-L-ARABINOSE TRANSFERASE-RELATED"/>
    <property type="match status" value="1"/>
</dbReference>
<keyword evidence="4 11" id="KW-0808">Transferase</keyword>